<dbReference type="InterPro" id="IPR001818">
    <property type="entry name" value="Pept_M10_metallopeptidase"/>
</dbReference>
<gene>
    <name evidence="6" type="ORF">Melaina855_1020</name>
</gene>
<dbReference type="Pfam" id="PF00413">
    <property type="entry name" value="Peptidase_M10"/>
    <property type="match status" value="1"/>
</dbReference>
<dbReference type="GO" id="GO:0004222">
    <property type="term" value="F:metalloendopeptidase activity"/>
    <property type="evidence" value="ECO:0007669"/>
    <property type="project" value="InterPro"/>
</dbReference>
<dbReference type="GO" id="GO:0031012">
    <property type="term" value="C:extracellular matrix"/>
    <property type="evidence" value="ECO:0007669"/>
    <property type="project" value="InterPro"/>
</dbReference>
<dbReference type="EMBL" id="MN577570">
    <property type="protein sequence ID" value="QGT49715.1"/>
    <property type="molecule type" value="Genomic_DNA"/>
</dbReference>
<proteinExistence type="predicted"/>
<evidence type="ECO:0000259" key="5">
    <source>
        <dbReference type="SMART" id="SM00235"/>
    </source>
</evidence>
<evidence type="ECO:0000256" key="2">
    <source>
        <dbReference type="ARBA" id="ARBA00022723"/>
    </source>
</evidence>
<feature type="domain" description="Peptidase metallopeptidase" evidence="5">
    <location>
        <begin position="28"/>
        <end position="184"/>
    </location>
</feature>
<evidence type="ECO:0000256" key="1">
    <source>
        <dbReference type="ARBA" id="ARBA00022670"/>
    </source>
</evidence>
<accession>A0A650F275</accession>
<evidence type="ECO:0000313" key="6">
    <source>
        <dbReference type="EMBL" id="QGT49715.1"/>
    </source>
</evidence>
<keyword evidence="4" id="KW-0862">Zinc</keyword>
<dbReference type="GO" id="GO:0008270">
    <property type="term" value="F:zinc ion binding"/>
    <property type="evidence" value="ECO:0007669"/>
    <property type="project" value="InterPro"/>
</dbReference>
<evidence type="ECO:0000256" key="3">
    <source>
        <dbReference type="ARBA" id="ARBA00022801"/>
    </source>
</evidence>
<dbReference type="InterPro" id="IPR024079">
    <property type="entry name" value="MetalloPept_cat_dom_sf"/>
</dbReference>
<organism evidence="6">
    <name type="scientific">uncultured Candidatus Melainabacteria bacterium</name>
    <dbReference type="NCBI Taxonomy" id="2682970"/>
    <lineage>
        <taxon>Bacteria</taxon>
        <taxon>Bacillati</taxon>
        <taxon>Candidatus Melainabacteria</taxon>
        <taxon>environmental samples</taxon>
    </lineage>
</organism>
<keyword evidence="1" id="KW-0645">Protease</keyword>
<name>A0A650F275_9BACT</name>
<dbReference type="GO" id="GO:0006508">
    <property type="term" value="P:proteolysis"/>
    <property type="evidence" value="ECO:0007669"/>
    <property type="project" value="UniProtKB-KW"/>
</dbReference>
<dbReference type="InterPro" id="IPR006026">
    <property type="entry name" value="Peptidase_Metallo"/>
</dbReference>
<reference evidence="6" key="1">
    <citation type="journal article" date="2020" name="J. ISSAAS">
        <title>Lactobacilli and other gastrointestinal microbiota of Peromyscus leucopus, reservoir host for agents of Lyme disease and other zoonoses in North America.</title>
        <authorList>
            <person name="Milovic A."/>
            <person name="Bassam K."/>
            <person name="Shao H."/>
            <person name="Chatzistamou I."/>
            <person name="Tufts D.M."/>
            <person name="Diuk-Wasser M."/>
            <person name="Barbour A.G."/>
        </authorList>
    </citation>
    <scope>NUCLEOTIDE SEQUENCE</scope>
    <source>
        <strain evidence="6">LL20</strain>
    </source>
</reference>
<evidence type="ECO:0000256" key="4">
    <source>
        <dbReference type="ARBA" id="ARBA00022833"/>
    </source>
</evidence>
<keyword evidence="2" id="KW-0479">Metal-binding</keyword>
<dbReference type="AlphaFoldDB" id="A0A650F275"/>
<dbReference type="SUPFAM" id="SSF55486">
    <property type="entry name" value="Metalloproteases ('zincins'), catalytic domain"/>
    <property type="match status" value="1"/>
</dbReference>
<dbReference type="Gene3D" id="3.40.390.10">
    <property type="entry name" value="Collagenase (Catalytic Domain)"/>
    <property type="match status" value="1"/>
</dbReference>
<protein>
    <recommendedName>
        <fullName evidence="5">Peptidase metallopeptidase domain-containing protein</fullName>
    </recommendedName>
</protein>
<dbReference type="SMART" id="SM00235">
    <property type="entry name" value="ZnMc"/>
    <property type="match status" value="1"/>
</dbReference>
<keyword evidence="3" id="KW-0378">Hydrolase</keyword>
<sequence length="185" mass="20809">MDGKMKKILIIFLMVFMFLISGVVVFAANSYWVNPRSIRTYIEPNSKKELMKQAFAKWSIVTHDKIIFKYVSSPENAQIRVKFVKDASRAGLEQAIGVTHSQRNMATGELVFAQIDIADHVPGSAGKLMPKDRIYRAMVHEIGHAIGLLDHSTDRASIMYPAAISRNQAIIQSDLNALAKAYKWK</sequence>